<organism evidence="1 2">
    <name type="scientific">Melastoma candidum</name>
    <dbReference type="NCBI Taxonomy" id="119954"/>
    <lineage>
        <taxon>Eukaryota</taxon>
        <taxon>Viridiplantae</taxon>
        <taxon>Streptophyta</taxon>
        <taxon>Embryophyta</taxon>
        <taxon>Tracheophyta</taxon>
        <taxon>Spermatophyta</taxon>
        <taxon>Magnoliopsida</taxon>
        <taxon>eudicotyledons</taxon>
        <taxon>Gunneridae</taxon>
        <taxon>Pentapetalae</taxon>
        <taxon>rosids</taxon>
        <taxon>malvids</taxon>
        <taxon>Myrtales</taxon>
        <taxon>Melastomataceae</taxon>
        <taxon>Melastomatoideae</taxon>
        <taxon>Melastomateae</taxon>
        <taxon>Melastoma</taxon>
    </lineage>
</organism>
<proteinExistence type="predicted"/>
<dbReference type="EMBL" id="CM042883">
    <property type="protein sequence ID" value="KAI4372726.1"/>
    <property type="molecule type" value="Genomic_DNA"/>
</dbReference>
<accession>A0ACB9R4H4</accession>
<protein>
    <submittedName>
        <fullName evidence="1">Uncharacterized protein</fullName>
    </submittedName>
</protein>
<gene>
    <name evidence="1" type="ORF">MLD38_010925</name>
</gene>
<comment type="caution">
    <text evidence="1">The sequence shown here is derived from an EMBL/GenBank/DDBJ whole genome shotgun (WGS) entry which is preliminary data.</text>
</comment>
<name>A0ACB9R4H4_9MYRT</name>
<dbReference type="Proteomes" id="UP001057402">
    <property type="component" value="Chromosome 4"/>
</dbReference>
<evidence type="ECO:0000313" key="2">
    <source>
        <dbReference type="Proteomes" id="UP001057402"/>
    </source>
</evidence>
<evidence type="ECO:0000313" key="1">
    <source>
        <dbReference type="EMBL" id="KAI4372726.1"/>
    </source>
</evidence>
<sequence>MPIHHPDMDHWSTTFPSSIKDLDFPSIFLPITFCLVISYLAWKALRPAKTPLPPGPRPLPVVGNLPFLDPELHTHFAALSLLHGPIFKLRLGSKLCVVISSPSGARSVLKDNDVIFANRDVPAVTKTVAYGGQDIVFTPYGPEWRMLRKVCVVKMLSNNTLDSVYALRRKEVRRAVRGLYERAGTEVDIGEWMFMMIMNVVTSMLWGETLKGDEREGIRLEFRDVVGEITTLLAMPNLSDFFPILRRFDLQGVEKRMKRSVEKLDHVFEWVIEKRLKLNKDHVGSGDRLKNEKTQGEDFLQFLIRLKDEEEDPKTPLTVFKIKALLTDMVVGGTDTTSNSIELTLAEIFNRPSIVRKIQEELDVVVGKGGIVEESHINKLPYLLAVMKESLRLHPVLPLLVPHCPSKTCTIEGYTVPKGSRVFVNVWAIHRDPMIWENPNEFNPDRFLDGKGDYSGNDFCYFPFGAGRRICAGIAMAERMVMYSLATLMHSFNWGLPGGREVDVMEKFGIVLKKKTPLIAIPSPRLSDPNLYD</sequence>
<reference evidence="2" key="1">
    <citation type="journal article" date="2023" name="Front. Plant Sci.">
        <title>Chromosomal-level genome assembly of Melastoma candidum provides insights into trichome evolution.</title>
        <authorList>
            <person name="Zhong Y."/>
            <person name="Wu W."/>
            <person name="Sun C."/>
            <person name="Zou P."/>
            <person name="Liu Y."/>
            <person name="Dai S."/>
            <person name="Zhou R."/>
        </authorList>
    </citation>
    <scope>NUCLEOTIDE SEQUENCE [LARGE SCALE GENOMIC DNA]</scope>
</reference>
<keyword evidence="2" id="KW-1185">Reference proteome</keyword>